<evidence type="ECO:0000256" key="4">
    <source>
        <dbReference type="ARBA" id="ARBA00022806"/>
    </source>
</evidence>
<dbReference type="Pfam" id="PF00006">
    <property type="entry name" value="ATP-synt_ab"/>
    <property type="match status" value="1"/>
</dbReference>
<comment type="subunit">
    <text evidence="9">Homohexamer. The homohexamer assembles into an open ring structure.</text>
</comment>
<dbReference type="SUPFAM" id="SSF50249">
    <property type="entry name" value="Nucleic acid-binding proteins"/>
    <property type="match status" value="1"/>
</dbReference>
<protein>
    <recommendedName>
        <fullName evidence="9 10">Transcription termination factor Rho</fullName>
        <ecNumber evidence="9 10">3.6.4.-</ecNumber>
    </recommendedName>
    <alternativeName>
        <fullName evidence="9">ATP-dependent helicase Rho</fullName>
    </alternativeName>
</protein>
<dbReference type="PANTHER" id="PTHR46425:SF1">
    <property type="entry name" value="TRANSCRIPTION TERMINATION FACTOR RHO"/>
    <property type="match status" value="1"/>
</dbReference>
<dbReference type="InterPro" id="IPR012340">
    <property type="entry name" value="NA-bd_OB-fold"/>
</dbReference>
<dbReference type="NCBIfam" id="TIGR00767">
    <property type="entry name" value="rho"/>
    <property type="match status" value="1"/>
</dbReference>
<keyword evidence="7 9" id="KW-0805">Transcription regulation</keyword>
<comment type="similarity">
    <text evidence="9 11">Belongs to the Rho family.</text>
</comment>
<evidence type="ECO:0000313" key="14">
    <source>
        <dbReference type="EMBL" id="MEB3513435.1"/>
    </source>
</evidence>
<dbReference type="InterPro" id="IPR000194">
    <property type="entry name" value="ATPase_F1/V1/A1_a/bsu_nucl-bd"/>
</dbReference>
<feature type="compositionally biased region" description="Basic residues" evidence="12">
    <location>
        <begin position="19"/>
        <end position="33"/>
    </location>
</feature>
<evidence type="ECO:0000259" key="13">
    <source>
        <dbReference type="PROSITE" id="PS51856"/>
    </source>
</evidence>
<feature type="binding site" evidence="9">
    <location>
        <begin position="182"/>
        <end position="187"/>
    </location>
    <ligand>
        <name>ATP</name>
        <dbReference type="ChEBI" id="CHEBI:30616"/>
    </ligand>
</feature>
<dbReference type="EMBL" id="JAYKYQ010000011">
    <property type="protein sequence ID" value="MEB3513435.1"/>
    <property type="molecule type" value="Genomic_DNA"/>
</dbReference>
<keyword evidence="5 9" id="KW-0067">ATP-binding</keyword>
<keyword evidence="2 9" id="KW-0547">Nucleotide-binding</keyword>
<feature type="binding site" evidence="9">
    <location>
        <position position="213"/>
    </location>
    <ligand>
        <name>ATP</name>
        <dbReference type="ChEBI" id="CHEBI:30616"/>
    </ligand>
</feature>
<dbReference type="HAMAP" id="MF_01884">
    <property type="entry name" value="Rho"/>
    <property type="match status" value="1"/>
</dbReference>
<keyword evidence="15" id="KW-1185">Reference proteome</keyword>
<dbReference type="InterPro" id="IPR027417">
    <property type="entry name" value="P-loop_NTPase"/>
</dbReference>
<dbReference type="Proteomes" id="UP001348098">
    <property type="component" value="Unassembled WGS sequence"/>
</dbReference>
<evidence type="ECO:0000256" key="6">
    <source>
        <dbReference type="ARBA" id="ARBA00022884"/>
    </source>
</evidence>
<keyword evidence="3 9" id="KW-0378">Hydrolase</keyword>
<dbReference type="PANTHER" id="PTHR46425">
    <property type="entry name" value="TRANSCRIPTION TERMINATION FACTOR RHO"/>
    <property type="match status" value="1"/>
</dbReference>
<dbReference type="InterPro" id="IPR004665">
    <property type="entry name" value="Term_rho"/>
</dbReference>
<dbReference type="InterPro" id="IPR011113">
    <property type="entry name" value="Rho_RNA-bd"/>
</dbReference>
<keyword evidence="1 9" id="KW-0806">Transcription termination</keyword>
<keyword evidence="4 9" id="KW-0347">Helicase</keyword>
<evidence type="ECO:0000256" key="11">
    <source>
        <dbReference type="PROSITE-ProRule" id="PRU01203"/>
    </source>
</evidence>
<evidence type="ECO:0000256" key="3">
    <source>
        <dbReference type="ARBA" id="ARBA00022801"/>
    </source>
</evidence>
<gene>
    <name evidence="9 14" type="primary">rho</name>
    <name evidence="14" type="ORF">U3653_25700</name>
</gene>
<dbReference type="CDD" id="cd01128">
    <property type="entry name" value="rho_factor_C"/>
    <property type="match status" value="1"/>
</dbReference>
<dbReference type="Gene3D" id="3.40.50.300">
    <property type="entry name" value="P-loop containing nucleotide triphosphate hydrolases"/>
    <property type="match status" value="1"/>
</dbReference>
<dbReference type="InterPro" id="IPR003593">
    <property type="entry name" value="AAA+_ATPase"/>
</dbReference>
<sequence>MRTGWLQHTSAHAPSAIPSRRHSTATRHIHNLPRRNPMQRNTNHTEDNPTRANRTTPVTGILDINHNHATLHVDGYLPGPHDAHVPTRLVREYGLRRGDTVTGVVGPKREGAELAPLVRVDQINGLPPRNAEARPHFADLVPIYPQDRLRLETEPHELTTRVTDLVMPIGKGQRALVVAPPKAGKTSVLQSIAHAIAKNHPECQLMLVLVGERPEEVTDLSRAVPAEVAAATFDQPAHEHIALAELAIEHAKRLVEMGHDVVVLLDSLTRLARAYNLAAAGSGRILSGGVDAGALAPPKKFLGAARNIEHGGSLTIIATALVETGSLADTVIFEEYKGTGNAELKLDRHLADRRLFPAIDIDRSSTRKEELLLTADELTATRSLRKTLAGRDPQQALELLLTGLRQTGTNPEFLTQIRNAG</sequence>
<feature type="region of interest" description="Disordered" evidence="12">
    <location>
        <begin position="1"/>
        <end position="54"/>
    </location>
</feature>
<proteinExistence type="inferred from homology"/>
<evidence type="ECO:0000256" key="9">
    <source>
        <dbReference type="HAMAP-Rule" id="MF_01884"/>
    </source>
</evidence>
<comment type="function">
    <text evidence="9">Facilitates transcription termination by a mechanism that involves Rho binding to the nascent RNA, activation of Rho's RNA-dependent ATPase activity, and release of the mRNA from the DNA template.</text>
</comment>
<evidence type="ECO:0000256" key="8">
    <source>
        <dbReference type="ARBA" id="ARBA00023163"/>
    </source>
</evidence>
<keyword evidence="6 9" id="KW-0694">RNA-binding</keyword>
<comment type="caution">
    <text evidence="14">The sequence shown here is derived from an EMBL/GenBank/DDBJ whole genome shotgun (WGS) entry which is preliminary data.</text>
</comment>
<dbReference type="EC" id="3.6.4.-" evidence="9 10"/>
<evidence type="ECO:0000256" key="5">
    <source>
        <dbReference type="ARBA" id="ARBA00022840"/>
    </source>
</evidence>
<organism evidence="14 15">
    <name type="scientific">Nocardia implantans</name>
    <dbReference type="NCBI Taxonomy" id="3108168"/>
    <lineage>
        <taxon>Bacteria</taxon>
        <taxon>Bacillati</taxon>
        <taxon>Actinomycetota</taxon>
        <taxon>Actinomycetes</taxon>
        <taxon>Mycobacteriales</taxon>
        <taxon>Nocardiaceae</taxon>
        <taxon>Nocardia</taxon>
    </lineage>
</organism>
<feature type="compositionally biased region" description="Polar residues" evidence="12">
    <location>
        <begin position="1"/>
        <end position="12"/>
    </location>
</feature>
<name>A0ABU6B110_9NOCA</name>
<dbReference type="InterPro" id="IPR041703">
    <property type="entry name" value="Rho_factor_ATP-bd"/>
</dbReference>
<dbReference type="SUPFAM" id="SSF52540">
    <property type="entry name" value="P-loop containing nucleoside triphosphate hydrolases"/>
    <property type="match status" value="1"/>
</dbReference>
<dbReference type="Pfam" id="PF07497">
    <property type="entry name" value="Rho_RNA_bind"/>
    <property type="match status" value="1"/>
</dbReference>
<dbReference type="NCBIfam" id="NF006886">
    <property type="entry name" value="PRK09376.1"/>
    <property type="match status" value="1"/>
</dbReference>
<dbReference type="SMART" id="SM00382">
    <property type="entry name" value="AAA"/>
    <property type="match status" value="1"/>
</dbReference>
<accession>A0ABU6B110</accession>
<dbReference type="PROSITE" id="PS51856">
    <property type="entry name" value="RHO_RNA_BD"/>
    <property type="match status" value="1"/>
</dbReference>
<reference evidence="14 15" key="1">
    <citation type="submission" date="2023-12" db="EMBL/GenBank/DDBJ databases">
        <title>novel species in genus Nocarida.</title>
        <authorList>
            <person name="Li Z."/>
        </authorList>
    </citation>
    <scope>NUCLEOTIDE SEQUENCE [LARGE SCALE GENOMIC DNA]</scope>
    <source>
        <strain evidence="14 15">CDC186</strain>
    </source>
</reference>
<evidence type="ECO:0000256" key="1">
    <source>
        <dbReference type="ARBA" id="ARBA00022472"/>
    </source>
</evidence>
<feature type="domain" description="Rho RNA-BD" evidence="13">
    <location>
        <begin position="55"/>
        <end position="127"/>
    </location>
</feature>
<evidence type="ECO:0000256" key="7">
    <source>
        <dbReference type="ARBA" id="ARBA00023015"/>
    </source>
</evidence>
<evidence type="ECO:0000256" key="10">
    <source>
        <dbReference type="NCBIfam" id="TIGR00767"/>
    </source>
</evidence>
<keyword evidence="8 9" id="KW-0804">Transcription</keyword>
<comment type="caution">
    <text evidence="9">Lacks conserved residue(s) required for the propagation of feature annotation.</text>
</comment>
<feature type="binding site" evidence="9">
    <location>
        <begin position="170"/>
        <end position="175"/>
    </location>
    <ligand>
        <name>ATP</name>
        <dbReference type="ChEBI" id="CHEBI:30616"/>
    </ligand>
</feature>
<evidence type="ECO:0000256" key="2">
    <source>
        <dbReference type="ARBA" id="ARBA00022741"/>
    </source>
</evidence>
<dbReference type="NCBIfam" id="NF041509">
    <property type="entry name" value="paralog_Rho2"/>
    <property type="match status" value="1"/>
</dbReference>
<evidence type="ECO:0000313" key="15">
    <source>
        <dbReference type="Proteomes" id="UP001348098"/>
    </source>
</evidence>
<evidence type="ECO:0000256" key="12">
    <source>
        <dbReference type="SAM" id="MobiDB-lite"/>
    </source>
</evidence>
<dbReference type="Gene3D" id="2.40.50.140">
    <property type="entry name" value="Nucleic acid-binding proteins"/>
    <property type="match status" value="1"/>
</dbReference>